<protein>
    <submittedName>
        <fullName evidence="3">Uncharacterized protein</fullName>
    </submittedName>
</protein>
<evidence type="ECO:0000256" key="2">
    <source>
        <dbReference type="SAM" id="Coils"/>
    </source>
</evidence>
<dbReference type="InterPro" id="IPR007432">
    <property type="entry name" value="DUF480"/>
</dbReference>
<reference evidence="3" key="1">
    <citation type="submission" date="2021-11" db="EMBL/GenBank/DDBJ databases">
        <authorList>
            <person name="Rodrigo-Torres L."/>
            <person name="Arahal R. D."/>
            <person name="Lucena T."/>
        </authorList>
    </citation>
    <scope>NUCLEOTIDE SEQUENCE</scope>
    <source>
        <strain evidence="3">CECT 7929</strain>
    </source>
</reference>
<sequence length="212" mass="23511">MSDRLTPLEARVIGCLLEKEITTPDQYPLTLNALTNACNQKSNREPVMSVSEADVQDALVSLIDKREVTEDLGFGSRVAKYKHRFCNTEFGARQFSEQQRAIMCLLFLRGPQTPGELRTRSNRLCQFADVQAVEQSLESLIAHEPSPYVVKLAREAGKRESRYQQCIADEEGGALPVAAGDLVSSDLEARVEMLEAELAQVKAQLAQLLATQ</sequence>
<dbReference type="InterPro" id="IPR036390">
    <property type="entry name" value="WH_DNA-bd_sf"/>
</dbReference>
<name>A0ABN8DZD1_9VIBR</name>
<accession>A0ABN8DZD1</accession>
<dbReference type="Proteomes" id="UP000838672">
    <property type="component" value="Unassembled WGS sequence"/>
</dbReference>
<dbReference type="RefSeq" id="WP_237468445.1">
    <property type="nucleotide sequence ID" value="NZ_CAKLDI010000002.1"/>
</dbReference>
<dbReference type="Gene3D" id="1.10.10.10">
    <property type="entry name" value="Winged helix-like DNA-binding domain superfamily/Winged helix DNA-binding domain"/>
    <property type="match status" value="2"/>
</dbReference>
<evidence type="ECO:0000313" key="4">
    <source>
        <dbReference type="Proteomes" id="UP000838672"/>
    </source>
</evidence>
<keyword evidence="2" id="KW-0175">Coiled coil</keyword>
<organism evidence="3 4">
    <name type="scientific">Vibrio stylophorae</name>
    <dbReference type="NCBI Taxonomy" id="659351"/>
    <lineage>
        <taxon>Bacteria</taxon>
        <taxon>Pseudomonadati</taxon>
        <taxon>Pseudomonadota</taxon>
        <taxon>Gammaproteobacteria</taxon>
        <taxon>Vibrionales</taxon>
        <taxon>Vibrionaceae</taxon>
        <taxon>Vibrio</taxon>
    </lineage>
</organism>
<gene>
    <name evidence="3" type="ORF">VST7929_03100</name>
</gene>
<dbReference type="PANTHER" id="PTHR38768:SF1">
    <property type="entry name" value="UPF0502 PROTEIN YCEH"/>
    <property type="match status" value="1"/>
</dbReference>
<keyword evidence="4" id="KW-1185">Reference proteome</keyword>
<dbReference type="Pfam" id="PF04337">
    <property type="entry name" value="DUF480"/>
    <property type="match status" value="1"/>
</dbReference>
<comment type="caution">
    <text evidence="3">The sequence shown here is derived from an EMBL/GenBank/DDBJ whole genome shotgun (WGS) entry which is preliminary data.</text>
</comment>
<evidence type="ECO:0000256" key="1">
    <source>
        <dbReference type="HAMAP-Rule" id="MF_01584"/>
    </source>
</evidence>
<evidence type="ECO:0000313" key="3">
    <source>
        <dbReference type="EMBL" id="CAH0535530.1"/>
    </source>
</evidence>
<dbReference type="HAMAP" id="MF_01584">
    <property type="entry name" value="UPF0502"/>
    <property type="match status" value="1"/>
</dbReference>
<dbReference type="PANTHER" id="PTHR38768">
    <property type="entry name" value="UPF0502 PROTEIN YCEH"/>
    <property type="match status" value="1"/>
</dbReference>
<dbReference type="SUPFAM" id="SSF46785">
    <property type="entry name" value="Winged helix' DNA-binding domain"/>
    <property type="match status" value="2"/>
</dbReference>
<dbReference type="InterPro" id="IPR036388">
    <property type="entry name" value="WH-like_DNA-bd_sf"/>
</dbReference>
<dbReference type="EMBL" id="CAKLDI010000002">
    <property type="protein sequence ID" value="CAH0535530.1"/>
    <property type="molecule type" value="Genomic_DNA"/>
</dbReference>
<proteinExistence type="inferred from homology"/>
<feature type="coiled-coil region" evidence="2">
    <location>
        <begin position="184"/>
        <end position="211"/>
    </location>
</feature>
<comment type="similarity">
    <text evidence="1">Belongs to the UPF0502 family.</text>
</comment>